<dbReference type="RefSeq" id="WP_012532166.1">
    <property type="nucleotide sequence ID" value="NC_011146.1"/>
</dbReference>
<name>B5EDV1_CITBB</name>
<accession>B5EDV1</accession>
<reference evidence="2 3" key="1">
    <citation type="submission" date="2008-07" db="EMBL/GenBank/DDBJ databases">
        <title>Complete sequence of Geobacter bemidjiensis BEM.</title>
        <authorList>
            <consortium name="US DOE Joint Genome Institute"/>
            <person name="Lucas S."/>
            <person name="Copeland A."/>
            <person name="Lapidus A."/>
            <person name="Glavina del Rio T."/>
            <person name="Dalin E."/>
            <person name="Tice H."/>
            <person name="Bruce D."/>
            <person name="Goodwin L."/>
            <person name="Pitluck S."/>
            <person name="Kiss H."/>
            <person name="Brettin T."/>
            <person name="Detter J.C."/>
            <person name="Han C."/>
            <person name="Kuske C.R."/>
            <person name="Schmutz J."/>
            <person name="Larimer F."/>
            <person name="Land M."/>
            <person name="Hauser L."/>
            <person name="Kyrpides N."/>
            <person name="Lykidis A."/>
            <person name="Lovley D."/>
            <person name="Richardson P."/>
        </authorList>
    </citation>
    <scope>NUCLEOTIDE SEQUENCE [LARGE SCALE GENOMIC DNA]</scope>
    <source>
        <strain evidence="3">ATCC BAA-1014 / DSM 16622 / JCM 12645 / Bem</strain>
    </source>
</reference>
<gene>
    <name evidence="2" type="ordered locus">Gbem_3737</name>
</gene>
<dbReference type="InterPro" id="IPR011990">
    <property type="entry name" value="TPR-like_helical_dom_sf"/>
</dbReference>
<dbReference type="Gene3D" id="3.90.1480.10">
    <property type="entry name" value="Alpha-2,3-sialyltransferase"/>
    <property type="match status" value="1"/>
</dbReference>
<dbReference type="Proteomes" id="UP000008825">
    <property type="component" value="Chromosome"/>
</dbReference>
<dbReference type="EMBL" id="CP001124">
    <property type="protein sequence ID" value="ACH40729.1"/>
    <property type="molecule type" value="Genomic_DNA"/>
</dbReference>
<dbReference type="InterPro" id="IPR002826">
    <property type="entry name" value="MptE-like"/>
</dbReference>
<dbReference type="OrthoDB" id="5148555at2"/>
<dbReference type="AlphaFoldDB" id="B5EDV1"/>
<reference evidence="2 3" key="2">
    <citation type="journal article" date="2010" name="BMC Genomics">
        <title>The genome of Geobacter bemidjiensis, exemplar for the subsurface clade of Geobacter species that predominate in Fe(III)-reducing subsurface environments.</title>
        <authorList>
            <person name="Aklujkar M."/>
            <person name="Young N.D."/>
            <person name="Holmes D."/>
            <person name="Chavan M."/>
            <person name="Risso C."/>
            <person name="Kiss H.E."/>
            <person name="Han C.S."/>
            <person name="Land M.L."/>
            <person name="Lovley D.R."/>
        </authorList>
    </citation>
    <scope>NUCLEOTIDE SEQUENCE [LARGE SCALE GENOMIC DNA]</scope>
    <source>
        <strain evidence="3">ATCC BAA-1014 / DSM 16622 / JCM 12645 / Bem</strain>
    </source>
</reference>
<keyword evidence="3" id="KW-1185">Reference proteome</keyword>
<evidence type="ECO:0000313" key="2">
    <source>
        <dbReference type="EMBL" id="ACH40729.1"/>
    </source>
</evidence>
<dbReference type="HOGENOM" id="CLU_794004_0_0_7"/>
<dbReference type="Gene3D" id="1.25.40.10">
    <property type="entry name" value="Tetratricopeptide repeat domain"/>
    <property type="match status" value="1"/>
</dbReference>
<dbReference type="KEGG" id="gbm:Gbem_3737"/>
<dbReference type="STRING" id="404380.Gbem_3737"/>
<dbReference type="SUPFAM" id="SSF48452">
    <property type="entry name" value="TPR-like"/>
    <property type="match status" value="1"/>
</dbReference>
<dbReference type="Pfam" id="PF01973">
    <property type="entry name" value="MptE-like"/>
    <property type="match status" value="1"/>
</dbReference>
<protein>
    <recommendedName>
        <fullName evidence="1">6-hydroxymethylpterin diphosphokinase MptE-like domain-containing protein</fullName>
    </recommendedName>
</protein>
<dbReference type="eggNOG" id="COG2604">
    <property type="taxonomic scope" value="Bacteria"/>
</dbReference>
<sequence>MQLDDILLKNAPLKNLHAGKRCFIVGNGPSIKSQDLTLLKDEVTIVVSSFFRHPDAKLIDPAYWVIADPGFWMRPEETFYPALQFAQDKCVSPKLFFPSGAFPFLCQTNPGPLIDLHFYHYDETRSIEAPLDFSTGILPFGQNVVIVSLMLAFHLGCNPIYFVGCDHDFMRVTEAEYENQRVEHFYPESKKCVDYLTWNQWRGAMAMMDYQYQQLNNYARIWGFNVFNATAGGCLDHYPRVNYESLFLSDTPSAPACDPREPFRLIQAAQALMKAEDYKTALDLLDQAMARNLNRLERVEGLYYHKAICLTSLGRVHEALIWARQDLLCNPGNEANAQPLIRRLEGFLS</sequence>
<evidence type="ECO:0000313" key="3">
    <source>
        <dbReference type="Proteomes" id="UP000008825"/>
    </source>
</evidence>
<evidence type="ECO:0000259" key="1">
    <source>
        <dbReference type="Pfam" id="PF01973"/>
    </source>
</evidence>
<proteinExistence type="predicted"/>
<feature type="domain" description="6-hydroxymethylpterin diphosphokinase MptE-like" evidence="1">
    <location>
        <begin position="12"/>
        <end position="169"/>
    </location>
</feature>
<organism evidence="2 3">
    <name type="scientific">Citrifermentans bemidjiense (strain ATCC BAA-1014 / DSM 16622 / JCM 12645 / Bem)</name>
    <name type="common">Geobacter bemidjiensis</name>
    <dbReference type="NCBI Taxonomy" id="404380"/>
    <lineage>
        <taxon>Bacteria</taxon>
        <taxon>Pseudomonadati</taxon>
        <taxon>Thermodesulfobacteriota</taxon>
        <taxon>Desulfuromonadia</taxon>
        <taxon>Geobacterales</taxon>
        <taxon>Geobacteraceae</taxon>
        <taxon>Citrifermentans</taxon>
    </lineage>
</organism>